<dbReference type="OrthoDB" id="9794557at2"/>
<proteinExistence type="predicted"/>
<reference evidence="1 2" key="1">
    <citation type="submission" date="2019-06" db="EMBL/GenBank/DDBJ databases">
        <title>Flavobacteriaceae Paucihalobacterium erythroidium CWB-1, complete genome.</title>
        <authorList>
            <person name="Wu S."/>
        </authorList>
    </citation>
    <scope>NUCLEOTIDE SEQUENCE [LARGE SCALE GENOMIC DNA]</scope>
    <source>
        <strain evidence="1 2">CWB-1</strain>
    </source>
</reference>
<organism evidence="1 2">
    <name type="scientific">Paucihalobacter ruber</name>
    <dbReference type="NCBI Taxonomy" id="2567861"/>
    <lineage>
        <taxon>Bacteria</taxon>
        <taxon>Pseudomonadati</taxon>
        <taxon>Bacteroidota</taxon>
        <taxon>Flavobacteriia</taxon>
        <taxon>Flavobacteriales</taxon>
        <taxon>Flavobacteriaceae</taxon>
        <taxon>Paucihalobacter</taxon>
    </lineage>
</organism>
<evidence type="ECO:0000313" key="1">
    <source>
        <dbReference type="EMBL" id="TPV35078.1"/>
    </source>
</evidence>
<name>A0A506PNI1_9FLAO</name>
<gene>
    <name evidence="1" type="ORF">FJ651_06020</name>
</gene>
<protein>
    <submittedName>
        <fullName evidence="1">6-phosphogluconate dehydrogenase</fullName>
    </submittedName>
</protein>
<accession>A0A506PNI1</accession>
<dbReference type="RefSeq" id="WP_140989554.1">
    <property type="nucleotide sequence ID" value="NZ_VHIQ01000002.1"/>
</dbReference>
<keyword evidence="2" id="KW-1185">Reference proteome</keyword>
<dbReference type="EMBL" id="VHIQ01000002">
    <property type="protein sequence ID" value="TPV35078.1"/>
    <property type="molecule type" value="Genomic_DNA"/>
</dbReference>
<sequence length="121" mass="13586">MKKFLTIVILIAVVGFAGYLWVSSWTYSEGTRSGQLIKVTKKGVFFKTNEAQLNMGGLRTSNVEGLEGNIWDFSIISDEVVAKLNALEGKRVKVAYKERYKSMPWVGETNYIAVDVTELKN</sequence>
<dbReference type="AlphaFoldDB" id="A0A506PNI1"/>
<evidence type="ECO:0000313" key="2">
    <source>
        <dbReference type="Proteomes" id="UP000317332"/>
    </source>
</evidence>
<comment type="caution">
    <text evidence="1">The sequence shown here is derived from an EMBL/GenBank/DDBJ whole genome shotgun (WGS) entry which is preliminary data.</text>
</comment>
<dbReference type="Proteomes" id="UP000317332">
    <property type="component" value="Unassembled WGS sequence"/>
</dbReference>